<dbReference type="Proteomes" id="UP000270342">
    <property type="component" value="Unassembled WGS sequence"/>
</dbReference>
<gene>
    <name evidence="1" type="ORF">D7S86_12035</name>
</gene>
<protein>
    <submittedName>
        <fullName evidence="1">Uncharacterized protein</fullName>
    </submittedName>
</protein>
<keyword evidence="2" id="KW-1185">Reference proteome</keyword>
<evidence type="ECO:0000313" key="1">
    <source>
        <dbReference type="EMBL" id="RKP55922.1"/>
    </source>
</evidence>
<reference evidence="1 2" key="1">
    <citation type="submission" date="2018-10" db="EMBL/GenBank/DDBJ databases">
        <title>Robbsia sp. DHC34, isolated from soil.</title>
        <authorList>
            <person name="Gao Z.-H."/>
            <person name="Qiu L.-H."/>
        </authorList>
    </citation>
    <scope>NUCLEOTIDE SEQUENCE [LARGE SCALE GENOMIC DNA]</scope>
    <source>
        <strain evidence="1 2">DHC34</strain>
    </source>
</reference>
<accession>A0A494XZH1</accession>
<dbReference type="AlphaFoldDB" id="A0A494XZH1"/>
<proteinExistence type="predicted"/>
<dbReference type="OrthoDB" id="9037614at2"/>
<dbReference type="RefSeq" id="WP_121086695.1">
    <property type="nucleotide sequence ID" value="NZ_RBZU01000004.1"/>
</dbReference>
<comment type="caution">
    <text evidence="1">The sequence shown here is derived from an EMBL/GenBank/DDBJ whole genome shotgun (WGS) entry which is preliminary data.</text>
</comment>
<evidence type="ECO:0000313" key="2">
    <source>
        <dbReference type="Proteomes" id="UP000270342"/>
    </source>
</evidence>
<name>A0A494XZH1_9BURK</name>
<sequence length="88" mass="9557">MPTRRAAHIDAQRFTRPYGTVTMTPRNLLMSLTALVALAGCASPIVYRDPQTGHTAQCATSNVAGLPSAKQDIDQCSAMLEHMGWVRE</sequence>
<dbReference type="EMBL" id="RBZU01000004">
    <property type="protein sequence ID" value="RKP55922.1"/>
    <property type="molecule type" value="Genomic_DNA"/>
</dbReference>
<organism evidence="1 2">
    <name type="scientific">Pararobbsia silviterrae</name>
    <dbReference type="NCBI Taxonomy" id="1792498"/>
    <lineage>
        <taxon>Bacteria</taxon>
        <taxon>Pseudomonadati</taxon>
        <taxon>Pseudomonadota</taxon>
        <taxon>Betaproteobacteria</taxon>
        <taxon>Burkholderiales</taxon>
        <taxon>Burkholderiaceae</taxon>
        <taxon>Pararobbsia</taxon>
    </lineage>
</organism>